<proteinExistence type="predicted"/>
<dbReference type="AlphaFoldDB" id="K1QMX9"/>
<accession>K1QMX9</accession>
<name>K1QMX9_MAGGI</name>
<evidence type="ECO:0000313" key="1">
    <source>
        <dbReference type="EMBL" id="EKC35243.1"/>
    </source>
</evidence>
<organism evidence="1">
    <name type="scientific">Magallana gigas</name>
    <name type="common">Pacific oyster</name>
    <name type="synonym">Crassostrea gigas</name>
    <dbReference type="NCBI Taxonomy" id="29159"/>
    <lineage>
        <taxon>Eukaryota</taxon>
        <taxon>Metazoa</taxon>
        <taxon>Spiralia</taxon>
        <taxon>Lophotrochozoa</taxon>
        <taxon>Mollusca</taxon>
        <taxon>Bivalvia</taxon>
        <taxon>Autobranchia</taxon>
        <taxon>Pteriomorphia</taxon>
        <taxon>Ostreida</taxon>
        <taxon>Ostreoidea</taxon>
        <taxon>Ostreidae</taxon>
        <taxon>Magallana</taxon>
    </lineage>
</organism>
<dbReference type="EMBL" id="JH816696">
    <property type="protein sequence ID" value="EKC35243.1"/>
    <property type="molecule type" value="Genomic_DNA"/>
</dbReference>
<dbReference type="HOGENOM" id="CLU_1620638_0_0_1"/>
<sequence length="164" mass="18673">MFIHCCSCNFTSKSDLDISVWDITLTSCLLLEVIDLGQKQAIHNLRNLRNSKALLHRGNAEMNDDEYEGLWASFTNNIKEVAEKCESYFYSSICKDVDRLKNRSLEQWECYRAQECWKELKHTNGTSCADGEFAPRGTSTAFLYFLDTNALSARYSRAKSGSGP</sequence>
<protein>
    <submittedName>
        <fullName evidence="1">Uncharacterized protein</fullName>
    </submittedName>
</protein>
<reference evidence="1" key="1">
    <citation type="journal article" date="2012" name="Nature">
        <title>The oyster genome reveals stress adaptation and complexity of shell formation.</title>
        <authorList>
            <person name="Zhang G."/>
            <person name="Fang X."/>
            <person name="Guo X."/>
            <person name="Li L."/>
            <person name="Luo R."/>
            <person name="Xu F."/>
            <person name="Yang P."/>
            <person name="Zhang L."/>
            <person name="Wang X."/>
            <person name="Qi H."/>
            <person name="Xiong Z."/>
            <person name="Que H."/>
            <person name="Xie Y."/>
            <person name="Holland P.W."/>
            <person name="Paps J."/>
            <person name="Zhu Y."/>
            <person name="Wu F."/>
            <person name="Chen Y."/>
            <person name="Wang J."/>
            <person name="Peng C."/>
            <person name="Meng J."/>
            <person name="Yang L."/>
            <person name="Liu J."/>
            <person name="Wen B."/>
            <person name="Zhang N."/>
            <person name="Huang Z."/>
            <person name="Zhu Q."/>
            <person name="Feng Y."/>
            <person name="Mount A."/>
            <person name="Hedgecock D."/>
            <person name="Xu Z."/>
            <person name="Liu Y."/>
            <person name="Domazet-Loso T."/>
            <person name="Du Y."/>
            <person name="Sun X."/>
            <person name="Zhang S."/>
            <person name="Liu B."/>
            <person name="Cheng P."/>
            <person name="Jiang X."/>
            <person name="Li J."/>
            <person name="Fan D."/>
            <person name="Wang W."/>
            <person name="Fu W."/>
            <person name="Wang T."/>
            <person name="Wang B."/>
            <person name="Zhang J."/>
            <person name="Peng Z."/>
            <person name="Li Y."/>
            <person name="Li N."/>
            <person name="Wang J."/>
            <person name="Chen M."/>
            <person name="He Y."/>
            <person name="Tan F."/>
            <person name="Song X."/>
            <person name="Zheng Q."/>
            <person name="Huang R."/>
            <person name="Yang H."/>
            <person name="Du X."/>
            <person name="Chen L."/>
            <person name="Yang M."/>
            <person name="Gaffney P.M."/>
            <person name="Wang S."/>
            <person name="Luo L."/>
            <person name="She Z."/>
            <person name="Ming Y."/>
            <person name="Huang W."/>
            <person name="Zhang S."/>
            <person name="Huang B."/>
            <person name="Zhang Y."/>
            <person name="Qu T."/>
            <person name="Ni P."/>
            <person name="Miao G."/>
            <person name="Wang J."/>
            <person name="Wang Q."/>
            <person name="Steinberg C.E."/>
            <person name="Wang H."/>
            <person name="Li N."/>
            <person name="Qian L."/>
            <person name="Zhang G."/>
            <person name="Li Y."/>
            <person name="Yang H."/>
            <person name="Liu X."/>
            <person name="Wang J."/>
            <person name="Yin Y."/>
            <person name="Wang J."/>
        </authorList>
    </citation>
    <scope>NUCLEOTIDE SEQUENCE [LARGE SCALE GENOMIC DNA]</scope>
    <source>
        <strain evidence="1">05x7-T-G4-1.051#20</strain>
    </source>
</reference>
<gene>
    <name evidence="1" type="ORF">CGI_10019844</name>
</gene>
<dbReference type="InParanoid" id="K1QMX9"/>